<dbReference type="PANTHER" id="PTHR11669:SF8">
    <property type="entry name" value="DNA POLYMERASE III SUBUNIT DELTA"/>
    <property type="match status" value="1"/>
</dbReference>
<dbReference type="AlphaFoldDB" id="A0A023X3T6"/>
<dbReference type="eggNOG" id="COG0470">
    <property type="taxonomic scope" value="Bacteria"/>
</dbReference>
<dbReference type="Proteomes" id="UP001281130">
    <property type="component" value="Unassembled WGS sequence"/>
</dbReference>
<dbReference type="InterPro" id="IPR027417">
    <property type="entry name" value="P-loop_NTPase"/>
</dbReference>
<reference evidence="1 3" key="1">
    <citation type="submission" date="2014-03" db="EMBL/GenBank/DDBJ databases">
        <title>Complete genome sequence of the Radio-Resistant Rubrobacter radiotolerans RSPS-4.</title>
        <authorList>
            <person name="Egas C.C."/>
            <person name="Barroso C.C."/>
            <person name="Froufe H.J.C."/>
            <person name="Pacheco J.J."/>
            <person name="Albuquerque L.L."/>
            <person name="da Costa M.M.S."/>
        </authorList>
    </citation>
    <scope>NUCLEOTIDE SEQUENCE [LARGE SCALE GENOMIC DNA]</scope>
    <source>
        <strain evidence="1 3">RSPS-4</strain>
    </source>
</reference>
<evidence type="ECO:0000313" key="2">
    <source>
        <dbReference type="EMBL" id="MDX5894429.1"/>
    </source>
</evidence>
<dbReference type="PANTHER" id="PTHR11669">
    <property type="entry name" value="REPLICATION FACTOR C / DNA POLYMERASE III GAMMA-TAU SUBUNIT"/>
    <property type="match status" value="1"/>
</dbReference>
<protein>
    <submittedName>
        <fullName evidence="1">ATPase involved in DNA replication</fullName>
    </submittedName>
</protein>
<dbReference type="RefSeq" id="WP_038682030.1">
    <property type="nucleotide sequence ID" value="NZ_CP007514.1"/>
</dbReference>
<proteinExistence type="predicted"/>
<dbReference type="InterPro" id="IPR050238">
    <property type="entry name" value="DNA_Rep/Repair_Clamp_Loader"/>
</dbReference>
<keyword evidence="3" id="KW-1185">Reference proteome</keyword>
<evidence type="ECO:0000313" key="1">
    <source>
        <dbReference type="EMBL" id="AHY47023.1"/>
    </source>
</evidence>
<name>A0A023X3T6_RUBRA</name>
<dbReference type="GO" id="GO:0006261">
    <property type="term" value="P:DNA-templated DNA replication"/>
    <property type="evidence" value="ECO:0007669"/>
    <property type="project" value="TreeGrafter"/>
</dbReference>
<accession>A0A023X3T6</accession>
<evidence type="ECO:0000313" key="3">
    <source>
        <dbReference type="Proteomes" id="UP000025229"/>
    </source>
</evidence>
<sequence length="361" mass="39005">MAEELFTDMVGNESALRLLARAAQEGPTHAYLFYGPPGVGKRTAARRFGARLVAGGNATAERRALRGNHPDLAEIEPEGAFTTISQVRQVVGLAASRPFEGERRVIVLDAASFNPPAANALLKTLEEPEGETVFVLLASSLDEVMPTIVSRSQPVRFDRIPTPLVEEFLRARGAREPSVAAALGRGSVGLALRYAEEPGLGELREAVFRAGLSVGADYEERRELAGFVMERVEAVGKEREAAILAGYDGEGEPDRRTKDTAKRAGRAARDHAYREAIDLLALLFRDAAVVRAGAEELAANLDRLEEIRAVADRYPEADWAGAALSLEEARSGLTYNVSPEAMLEVALSRTRQSILDLSRGS</sequence>
<dbReference type="Pfam" id="PF13177">
    <property type="entry name" value="DNA_pol3_delta2"/>
    <property type="match status" value="1"/>
</dbReference>
<gene>
    <name evidence="1" type="ORF">RradSPS_1740</name>
    <name evidence="2" type="ORF">SIL72_10365</name>
</gene>
<organism evidence="1 3">
    <name type="scientific">Rubrobacter radiotolerans</name>
    <name type="common">Arthrobacter radiotolerans</name>
    <dbReference type="NCBI Taxonomy" id="42256"/>
    <lineage>
        <taxon>Bacteria</taxon>
        <taxon>Bacillati</taxon>
        <taxon>Actinomycetota</taxon>
        <taxon>Rubrobacteria</taxon>
        <taxon>Rubrobacterales</taxon>
        <taxon>Rubrobacteraceae</taxon>
        <taxon>Rubrobacter</taxon>
    </lineage>
</organism>
<dbReference type="KEGG" id="rrd:RradSPS_1740"/>
<dbReference type="EMBL" id="JAWXXX010000001">
    <property type="protein sequence ID" value="MDX5894429.1"/>
    <property type="molecule type" value="Genomic_DNA"/>
</dbReference>
<dbReference type="Proteomes" id="UP000025229">
    <property type="component" value="Chromosome"/>
</dbReference>
<dbReference type="SUPFAM" id="SSF52540">
    <property type="entry name" value="P-loop containing nucleoside triphosphate hydrolases"/>
    <property type="match status" value="1"/>
</dbReference>
<dbReference type="PATRIC" id="fig|42256.3.peg.1763"/>
<dbReference type="HOGENOM" id="CLU_006229_4_1_11"/>
<dbReference type="STRING" id="42256.RradSPS_1740"/>
<reference evidence="2" key="2">
    <citation type="submission" date="2023-11" db="EMBL/GenBank/DDBJ databases">
        <title>MicrobeMod: A computational toolkit for identifying prokaryotic methylation and restriction-modification with nanopore sequencing.</title>
        <authorList>
            <person name="Crits-Christoph A."/>
            <person name="Kang S.C."/>
            <person name="Lee H."/>
            <person name="Ostrov N."/>
        </authorList>
    </citation>
    <scope>NUCLEOTIDE SEQUENCE</scope>
    <source>
        <strain evidence="2">ATCC 51242</strain>
    </source>
</reference>
<dbReference type="Gene3D" id="3.40.50.300">
    <property type="entry name" value="P-loop containing nucleotide triphosphate hydrolases"/>
    <property type="match status" value="1"/>
</dbReference>
<dbReference type="EMBL" id="CP007514">
    <property type="protein sequence ID" value="AHY47023.1"/>
    <property type="molecule type" value="Genomic_DNA"/>
</dbReference>
<dbReference type="CDD" id="cd00009">
    <property type="entry name" value="AAA"/>
    <property type="match status" value="1"/>
</dbReference>